<accession>A0A0F7ZKD9</accession>
<sequence>MNGDVGVSQEVIKLLVTEDGLSFIKDVAERHVQDASRNAQSVTLWENEIKPLFELITHPRVIDSAVLEQEVAAIFNYLLGIGGARMKTLFSYLASLLKAWPLKSDDRDSAKADALELTLATLSQILNCNTTNIVNQAFSDLVGLFAACVDDMPSQAQEDFSHLQAAKYVHFMRQRLEVGSEITEWQPLPKGNVEREQFVLYREFPGHFSAEGPRHDNDHAEIPKIAILPTYQEIMSLRREYLPRTDNSQWHIPGIRGRLDREFRLLREDTVGQLRDTVRQAFEHLRRPGQRQFRSAKEGIRTFTYEDAIPVS</sequence>
<protein>
    <submittedName>
        <fullName evidence="1">Uncharacterized protein</fullName>
    </submittedName>
</protein>
<gene>
    <name evidence="1" type="ORF">HIM_10142</name>
</gene>
<keyword evidence="2" id="KW-1185">Reference proteome</keyword>
<dbReference type="Proteomes" id="UP000054481">
    <property type="component" value="Unassembled WGS sequence"/>
</dbReference>
<dbReference type="EMBL" id="KQ030623">
    <property type="protein sequence ID" value="KJZ70470.1"/>
    <property type="molecule type" value="Genomic_DNA"/>
</dbReference>
<dbReference type="OrthoDB" id="2423195at2759"/>
<organism evidence="1 2">
    <name type="scientific">Hirsutella minnesotensis 3608</name>
    <dbReference type="NCBI Taxonomy" id="1043627"/>
    <lineage>
        <taxon>Eukaryota</taxon>
        <taxon>Fungi</taxon>
        <taxon>Dikarya</taxon>
        <taxon>Ascomycota</taxon>
        <taxon>Pezizomycotina</taxon>
        <taxon>Sordariomycetes</taxon>
        <taxon>Hypocreomycetidae</taxon>
        <taxon>Hypocreales</taxon>
        <taxon>Ophiocordycipitaceae</taxon>
        <taxon>Hirsutella</taxon>
    </lineage>
</organism>
<name>A0A0F7ZKD9_9HYPO</name>
<evidence type="ECO:0000313" key="2">
    <source>
        <dbReference type="Proteomes" id="UP000054481"/>
    </source>
</evidence>
<evidence type="ECO:0000313" key="1">
    <source>
        <dbReference type="EMBL" id="KJZ70470.1"/>
    </source>
</evidence>
<proteinExistence type="predicted"/>
<dbReference type="AlphaFoldDB" id="A0A0F7ZKD9"/>
<reference evidence="1 2" key="1">
    <citation type="journal article" date="2014" name="Genome Biol. Evol.">
        <title>Comparative genomics and transcriptomics analyses reveal divergent lifestyle features of nematode endoparasitic fungus Hirsutella minnesotensis.</title>
        <authorList>
            <person name="Lai Y."/>
            <person name="Liu K."/>
            <person name="Zhang X."/>
            <person name="Zhang X."/>
            <person name="Li K."/>
            <person name="Wang N."/>
            <person name="Shu C."/>
            <person name="Wu Y."/>
            <person name="Wang C."/>
            <person name="Bushley K.E."/>
            <person name="Xiang M."/>
            <person name="Liu X."/>
        </authorList>
    </citation>
    <scope>NUCLEOTIDE SEQUENCE [LARGE SCALE GENOMIC DNA]</scope>
    <source>
        <strain evidence="1 2">3608</strain>
    </source>
</reference>